<comment type="caution">
    <text evidence="2">The sequence shown here is derived from an EMBL/GenBank/DDBJ whole genome shotgun (WGS) entry which is preliminary data.</text>
</comment>
<dbReference type="EMBL" id="BMMS01000036">
    <property type="protein sequence ID" value="GGO98177.1"/>
    <property type="molecule type" value="Genomic_DNA"/>
</dbReference>
<dbReference type="RefSeq" id="WP_189135130.1">
    <property type="nucleotide sequence ID" value="NZ_BMMS01000036.1"/>
</dbReference>
<dbReference type="Gene3D" id="3.40.630.30">
    <property type="match status" value="2"/>
</dbReference>
<dbReference type="InterPro" id="IPR016181">
    <property type="entry name" value="Acyl_CoA_acyltransferase"/>
</dbReference>
<dbReference type="AlphaFoldDB" id="A0A917ZZ14"/>
<evidence type="ECO:0000313" key="2">
    <source>
        <dbReference type="EMBL" id="GGO98177.1"/>
    </source>
</evidence>
<sequence length="287" mass="29790">MSEGVRLRPFTGADAAAVLALVNADRLPGQPLADAAGLSDALRGRSRMDAALWRQLRRPVTAVAVDGAGAVVGVVSYAVRPVDGTGVILWLHCRERSAVAGALVAHAVAALGGCGRLEAFQFATPLGVGLEGLAVGHRPVTRAVLEGAGFVGEDLWRYMRAGLPVAGLARAEGVRVKRAGRGSWRLTVREGRAVVAEASVDVVGGIGVVRWLGVEPAARGRGLGRGVLGSALGLLAERGAGEVILYVDDDAPPGDERDRTAAKRLYESVGFVEVDRLHSYTREGAGV</sequence>
<gene>
    <name evidence="2" type="ORF">GCM10012280_61700</name>
</gene>
<evidence type="ECO:0000259" key="1">
    <source>
        <dbReference type="PROSITE" id="PS51186"/>
    </source>
</evidence>
<dbReference type="InterPro" id="IPR000182">
    <property type="entry name" value="GNAT_dom"/>
</dbReference>
<feature type="domain" description="N-acetyltransferase" evidence="1">
    <location>
        <begin position="135"/>
        <end position="287"/>
    </location>
</feature>
<dbReference type="GO" id="GO:0016747">
    <property type="term" value="F:acyltransferase activity, transferring groups other than amino-acyl groups"/>
    <property type="evidence" value="ECO:0007669"/>
    <property type="project" value="InterPro"/>
</dbReference>
<keyword evidence="3" id="KW-1185">Reference proteome</keyword>
<dbReference type="Proteomes" id="UP000641932">
    <property type="component" value="Unassembled WGS sequence"/>
</dbReference>
<organism evidence="2 3">
    <name type="scientific">Wenjunlia tyrosinilytica</name>
    <dbReference type="NCBI Taxonomy" id="1544741"/>
    <lineage>
        <taxon>Bacteria</taxon>
        <taxon>Bacillati</taxon>
        <taxon>Actinomycetota</taxon>
        <taxon>Actinomycetes</taxon>
        <taxon>Kitasatosporales</taxon>
        <taxon>Streptomycetaceae</taxon>
        <taxon>Wenjunlia</taxon>
    </lineage>
</organism>
<evidence type="ECO:0000313" key="3">
    <source>
        <dbReference type="Proteomes" id="UP000641932"/>
    </source>
</evidence>
<proteinExistence type="predicted"/>
<dbReference type="Pfam" id="PF13508">
    <property type="entry name" value="Acetyltransf_7"/>
    <property type="match status" value="1"/>
</dbReference>
<reference evidence="2" key="2">
    <citation type="submission" date="2020-09" db="EMBL/GenBank/DDBJ databases">
        <authorList>
            <person name="Sun Q."/>
            <person name="Zhou Y."/>
        </authorList>
    </citation>
    <scope>NUCLEOTIDE SEQUENCE</scope>
    <source>
        <strain evidence="2">CGMCC 4.7201</strain>
    </source>
</reference>
<dbReference type="PROSITE" id="PS51186">
    <property type="entry name" value="GNAT"/>
    <property type="match status" value="1"/>
</dbReference>
<name>A0A917ZZ14_9ACTN</name>
<reference evidence="2" key="1">
    <citation type="journal article" date="2014" name="Int. J. Syst. Evol. Microbiol.">
        <title>Complete genome sequence of Corynebacterium casei LMG S-19264T (=DSM 44701T), isolated from a smear-ripened cheese.</title>
        <authorList>
            <consortium name="US DOE Joint Genome Institute (JGI-PGF)"/>
            <person name="Walter F."/>
            <person name="Albersmeier A."/>
            <person name="Kalinowski J."/>
            <person name="Ruckert C."/>
        </authorList>
    </citation>
    <scope>NUCLEOTIDE SEQUENCE</scope>
    <source>
        <strain evidence="2">CGMCC 4.7201</strain>
    </source>
</reference>
<dbReference type="SUPFAM" id="SSF55729">
    <property type="entry name" value="Acyl-CoA N-acyltransferases (Nat)"/>
    <property type="match status" value="1"/>
</dbReference>
<protein>
    <recommendedName>
        <fullName evidence="1">N-acetyltransferase domain-containing protein</fullName>
    </recommendedName>
</protein>
<accession>A0A917ZZ14</accession>